<gene>
    <name evidence="1" type="ORF">SDC9_84579</name>
</gene>
<sequence>MQQIADVKDRKAGQPPISVGLIGVRGEGVGGRHRLNVEQEVHAHLDGFLHLWGAFLQRPVAKGAQDLHRAPRAGLPFVGAAGKVRRAFIRIITVLLLFIVKRRNALTGDAARHPLEGGSDAGVIIAQLSQRPEHVALQTINGAAWGAVVSDTAEFCEGMIDVISAGGGDTWVISSRKTHLRQGQQRPDAGIILGAVATAGLAPEPLWVHVV</sequence>
<reference evidence="1" key="1">
    <citation type="submission" date="2019-08" db="EMBL/GenBank/DDBJ databases">
        <authorList>
            <person name="Kucharzyk K."/>
            <person name="Murdoch R.W."/>
            <person name="Higgins S."/>
            <person name="Loffler F."/>
        </authorList>
    </citation>
    <scope>NUCLEOTIDE SEQUENCE</scope>
</reference>
<protein>
    <submittedName>
        <fullName evidence="1">Uncharacterized protein</fullName>
    </submittedName>
</protein>
<proteinExistence type="predicted"/>
<dbReference type="AlphaFoldDB" id="A0A644ZB96"/>
<evidence type="ECO:0000313" key="1">
    <source>
        <dbReference type="EMBL" id="MPM37957.1"/>
    </source>
</evidence>
<accession>A0A644ZB96</accession>
<name>A0A644ZB96_9ZZZZ</name>
<comment type="caution">
    <text evidence="1">The sequence shown here is derived from an EMBL/GenBank/DDBJ whole genome shotgun (WGS) entry which is preliminary data.</text>
</comment>
<organism evidence="1">
    <name type="scientific">bioreactor metagenome</name>
    <dbReference type="NCBI Taxonomy" id="1076179"/>
    <lineage>
        <taxon>unclassified sequences</taxon>
        <taxon>metagenomes</taxon>
        <taxon>ecological metagenomes</taxon>
    </lineage>
</organism>
<dbReference type="EMBL" id="VSSQ01008124">
    <property type="protein sequence ID" value="MPM37957.1"/>
    <property type="molecule type" value="Genomic_DNA"/>
</dbReference>